<evidence type="ECO:0000313" key="2">
    <source>
        <dbReference type="EMBL" id="KOF87551.1"/>
    </source>
</evidence>
<dbReference type="EMBL" id="KQ418371">
    <property type="protein sequence ID" value="KOF87551.1"/>
    <property type="molecule type" value="Genomic_DNA"/>
</dbReference>
<feature type="region of interest" description="Disordered" evidence="1">
    <location>
        <begin position="261"/>
        <end position="294"/>
    </location>
</feature>
<protein>
    <submittedName>
        <fullName evidence="2">Uncharacterized protein</fullName>
    </submittedName>
</protein>
<feature type="compositionally biased region" description="Low complexity" evidence="1">
    <location>
        <begin position="261"/>
        <end position="283"/>
    </location>
</feature>
<proteinExistence type="predicted"/>
<evidence type="ECO:0000256" key="1">
    <source>
        <dbReference type="SAM" id="MobiDB-lite"/>
    </source>
</evidence>
<gene>
    <name evidence="2" type="ORF">OCBIM_22016637mg</name>
</gene>
<reference evidence="2" key="1">
    <citation type="submission" date="2015-07" db="EMBL/GenBank/DDBJ databases">
        <title>MeaNS - Measles Nucleotide Surveillance Program.</title>
        <authorList>
            <person name="Tran T."/>
            <person name="Druce J."/>
        </authorList>
    </citation>
    <scope>NUCLEOTIDE SEQUENCE</scope>
    <source>
        <strain evidence="2">UCB-OBI-ISO-001</strain>
        <tissue evidence="2">Gonad</tissue>
    </source>
</reference>
<dbReference type="OrthoDB" id="6022714at2759"/>
<dbReference type="OMA" id="LCVEKNF"/>
<dbReference type="KEGG" id="obi:106871211"/>
<name>A0A0L8HE17_OCTBM</name>
<sequence length="665" mass="74766">MSKLCVEKNFVGSMTDSPELDQLIQNYEFDNEQFLKCIERENQLIKNFTRDIELTNLSVKRLQESVSQIDEDTKRVHKQYTLNRDNCASLKKTSKLLADHEDSLHKKLEVNEDKYSDEMKERYKLLEHYQSVWENFEKKYKSLKPAQILEKEMKNLTLAEKFLSNVQEEKQHLTKNMKENKLLTTQEVKGFICSIARVKTDSNNLKEKIKTLKEDISEMKQMYLQSAEESKKKSSPTTSGVINVRTPPTINVTSTTTITTAASSPANIKPSLQQSQQMTTSLPPSNPVRSTGMKFSSPKLISKEVTNHTNAQLLQPLIKRVNAPKYEELADISRTTKYLPLSFSGVKPLCPSKSLPKSPGIGPRQLWAVPATTKSPSQNIYPKSLTVPTKNLQLPGPMSTFSLSSSSMDKLKKVAVPITVATTPKLSPMSDEEHFQIQAPSQQLATFCSSLSMKNLQKQKMTSPLQPTLENVQQTSTSNEIEETALSKSENSNISQDAFQESTFDFNEHQRILKKFHSSPGMPTMSNRPMFLQSDESKKQIPEAAKATPDSNFFLQSFFDKQDQNAESLGVSMFSQSKESNNTDGQSIFSGFSQLSATEVDTPVEFRFSNSNEDVASNQNGGNFFSFSADSFSSSNDQDSRNNFSFDFSVSSSIESANNPPFSLF</sequence>
<dbReference type="AlphaFoldDB" id="A0A0L8HE17"/>
<feature type="region of interest" description="Disordered" evidence="1">
    <location>
        <begin position="225"/>
        <end position="248"/>
    </location>
</feature>
<accession>A0A0L8HE17</accession>
<organism evidence="2">
    <name type="scientific">Octopus bimaculoides</name>
    <name type="common">California two-spotted octopus</name>
    <dbReference type="NCBI Taxonomy" id="37653"/>
    <lineage>
        <taxon>Eukaryota</taxon>
        <taxon>Metazoa</taxon>
        <taxon>Spiralia</taxon>
        <taxon>Lophotrochozoa</taxon>
        <taxon>Mollusca</taxon>
        <taxon>Cephalopoda</taxon>
        <taxon>Coleoidea</taxon>
        <taxon>Octopodiformes</taxon>
        <taxon>Octopoda</taxon>
        <taxon>Incirrata</taxon>
        <taxon>Octopodidae</taxon>
        <taxon>Octopus</taxon>
    </lineage>
</organism>